<dbReference type="EMBL" id="LSBH01000003">
    <property type="protein sequence ID" value="OAQ81397.1"/>
    <property type="molecule type" value="Genomic_DNA"/>
</dbReference>
<accession>A0A179GTX3</accession>
<organism evidence="1 3">
    <name type="scientific">Purpureocillium lilacinum</name>
    <name type="common">Paecilomyces lilacinus</name>
    <dbReference type="NCBI Taxonomy" id="33203"/>
    <lineage>
        <taxon>Eukaryota</taxon>
        <taxon>Fungi</taxon>
        <taxon>Dikarya</taxon>
        <taxon>Ascomycota</taxon>
        <taxon>Pezizomycotina</taxon>
        <taxon>Sordariomycetes</taxon>
        <taxon>Hypocreomycetidae</taxon>
        <taxon>Hypocreales</taxon>
        <taxon>Ophiocordycipitaceae</taxon>
        <taxon>Purpureocillium</taxon>
    </lineage>
</organism>
<evidence type="ECO:0000313" key="2">
    <source>
        <dbReference type="EMBL" id="OAQ91451.1"/>
    </source>
</evidence>
<dbReference type="EMBL" id="LSBI01000003">
    <property type="protein sequence ID" value="OAQ91451.1"/>
    <property type="molecule type" value="Genomic_DNA"/>
</dbReference>
<sequence>MSSPERGRGWNVPPGDNQPRHCLRFRPRISIHLSAYILRVYRVPRWVRRYLRCAASRVAGVTPGQLVVSVEIDSLRGSSTTGSLDASIASPTVFARPGACGSRDAHVVDSPTIACRVCFCFGRPSGRTSEQTLAHVFQKDQREALQAAATMT</sequence>
<protein>
    <submittedName>
        <fullName evidence="1">Uncharacterized protein</fullName>
    </submittedName>
</protein>
<dbReference type="AlphaFoldDB" id="A0A179GTX3"/>
<proteinExistence type="predicted"/>
<reference evidence="1 3" key="1">
    <citation type="submission" date="2016-01" db="EMBL/GenBank/DDBJ databases">
        <title>Biosynthesis of antibiotic leucinostatins and their inhibition on Phytophthora in bio-control Purpureocillium lilacinum.</title>
        <authorList>
            <person name="Wang G."/>
            <person name="Liu Z."/>
            <person name="Lin R."/>
            <person name="Li E."/>
            <person name="Mao Z."/>
            <person name="Ling J."/>
            <person name="Yin W."/>
            <person name="Xie B."/>
        </authorList>
    </citation>
    <scope>NUCLEOTIDE SEQUENCE [LARGE SCALE GENOMIC DNA]</scope>
    <source>
        <strain evidence="1">PLBJ-1</strain>
        <strain evidence="2">PLFJ-1</strain>
    </source>
</reference>
<gene>
    <name evidence="1" type="ORF">VFPBJ_03981</name>
    <name evidence="2" type="ORF">VFPFJ_03191</name>
</gene>
<dbReference type="Proteomes" id="UP000078240">
    <property type="component" value="Unassembled WGS sequence"/>
</dbReference>
<evidence type="ECO:0000313" key="3">
    <source>
        <dbReference type="Proteomes" id="UP000078240"/>
    </source>
</evidence>
<dbReference type="Proteomes" id="UP000078340">
    <property type="component" value="Unassembled WGS sequence"/>
</dbReference>
<evidence type="ECO:0000313" key="1">
    <source>
        <dbReference type="EMBL" id="OAQ81397.1"/>
    </source>
</evidence>
<comment type="caution">
    <text evidence="1">The sequence shown here is derived from an EMBL/GenBank/DDBJ whole genome shotgun (WGS) entry which is preliminary data.</text>
</comment>
<name>A0A179GTX3_PURLI</name>